<dbReference type="OrthoDB" id="9787026at2"/>
<comment type="caution">
    <text evidence="8">The sequence shown here is derived from an EMBL/GenBank/DDBJ whole genome shotgun (WGS) entry which is preliminary data.</text>
</comment>
<feature type="transmembrane region" description="Helical" evidence="6">
    <location>
        <begin position="177"/>
        <end position="201"/>
    </location>
</feature>
<dbReference type="Gene3D" id="1.20.1250.20">
    <property type="entry name" value="MFS general substrate transporter like domains"/>
    <property type="match status" value="1"/>
</dbReference>
<evidence type="ECO:0000256" key="3">
    <source>
        <dbReference type="ARBA" id="ARBA00022989"/>
    </source>
</evidence>
<evidence type="ECO:0000256" key="5">
    <source>
        <dbReference type="SAM" id="MobiDB-lite"/>
    </source>
</evidence>
<comment type="subcellular location">
    <subcellularLocation>
        <location evidence="1">Cell membrane</location>
        <topology evidence="1">Multi-pass membrane protein</topology>
    </subcellularLocation>
</comment>
<feature type="transmembrane region" description="Helical" evidence="6">
    <location>
        <begin position="317"/>
        <end position="335"/>
    </location>
</feature>
<feature type="transmembrane region" description="Helical" evidence="6">
    <location>
        <begin position="281"/>
        <end position="305"/>
    </location>
</feature>
<feature type="compositionally biased region" description="Polar residues" evidence="5">
    <location>
        <begin position="1"/>
        <end position="12"/>
    </location>
</feature>
<dbReference type="GO" id="GO:0046943">
    <property type="term" value="F:carboxylic acid transmembrane transporter activity"/>
    <property type="evidence" value="ECO:0007669"/>
    <property type="project" value="TreeGrafter"/>
</dbReference>
<dbReference type="InterPro" id="IPR036259">
    <property type="entry name" value="MFS_trans_sf"/>
</dbReference>
<evidence type="ECO:0000259" key="7">
    <source>
        <dbReference type="PROSITE" id="PS50850"/>
    </source>
</evidence>
<feature type="transmembrane region" description="Helical" evidence="6">
    <location>
        <begin position="373"/>
        <end position="395"/>
    </location>
</feature>
<feature type="transmembrane region" description="Helical" evidence="6">
    <location>
        <begin position="207"/>
        <end position="225"/>
    </location>
</feature>
<feature type="transmembrane region" description="Helical" evidence="6">
    <location>
        <begin position="347"/>
        <end position="367"/>
    </location>
</feature>
<feature type="transmembrane region" description="Helical" evidence="6">
    <location>
        <begin position="79"/>
        <end position="100"/>
    </location>
</feature>
<keyword evidence="3 6" id="KW-1133">Transmembrane helix</keyword>
<evidence type="ECO:0000256" key="6">
    <source>
        <dbReference type="SAM" id="Phobius"/>
    </source>
</evidence>
<feature type="region of interest" description="Disordered" evidence="5">
    <location>
        <begin position="1"/>
        <end position="29"/>
    </location>
</feature>
<evidence type="ECO:0000256" key="1">
    <source>
        <dbReference type="ARBA" id="ARBA00004651"/>
    </source>
</evidence>
<dbReference type="Proteomes" id="UP000028058">
    <property type="component" value="Unassembled WGS sequence"/>
</dbReference>
<dbReference type="InterPro" id="IPR005828">
    <property type="entry name" value="MFS_sugar_transport-like"/>
</dbReference>
<evidence type="ECO:0000256" key="2">
    <source>
        <dbReference type="ARBA" id="ARBA00022692"/>
    </source>
</evidence>
<feature type="transmembrane region" description="Helical" evidence="6">
    <location>
        <begin position="438"/>
        <end position="457"/>
    </location>
</feature>
<gene>
    <name evidence="8" type="ORF">SFRA_026485</name>
</gene>
<proteinExistence type="predicted"/>
<name>A0A3R7F6V8_9ACTN</name>
<dbReference type="Pfam" id="PF00083">
    <property type="entry name" value="Sugar_tr"/>
    <property type="match status" value="1"/>
</dbReference>
<dbReference type="InterPro" id="IPR005829">
    <property type="entry name" value="Sugar_transporter_CS"/>
</dbReference>
<dbReference type="SUPFAM" id="SSF103473">
    <property type="entry name" value="MFS general substrate transporter"/>
    <property type="match status" value="1"/>
</dbReference>
<sequence>MEGTGQVTSETTLPEGGAPETPATEPQRRQFPAFTRKQTNTAIVLALLAWTVAVFDYGLFGTLLPVMQEDFGWTASTAYLVNTLIAIGTAIIAFGVGPVIDRLGRRRGMMVTIGGTAVASVLTALIPAKMGALSTSAVVGVRSLGGLGFSEQSVNATYLNEVFSITEDEKKRERRGFWYGIVQGGWPLGFLLSSALALVLLDSLGWRAMYLVASLPAVALIIVIGKKLRETPQFELHQRLRKLKAEGKPREAEALAAEYGVEHTDSAPIARIFQPELRRNTIVLSLAWIVNFFGINIFSVLGSSILANAKGVQLSTAFWMLIVINLGAYFGYIFHGWLGDRIGRKHTIVIGWMMSGVAFAVMLSPLVTSTALIVTTYALGLFFLVGPYAAIMFYMGECYPTDCRGTGTVIIGAMSQPGTIIGGFLFTGAAAAWGTGSAALWVGAVGTFLSGALMLLAKPVARLEN</sequence>
<dbReference type="EMBL" id="JNAD02000015">
    <property type="protein sequence ID" value="RKM91993.1"/>
    <property type="molecule type" value="Genomic_DNA"/>
</dbReference>
<dbReference type="AlphaFoldDB" id="A0A3R7F6V8"/>
<dbReference type="InterPro" id="IPR020846">
    <property type="entry name" value="MFS_dom"/>
</dbReference>
<dbReference type="GO" id="GO:0005886">
    <property type="term" value="C:plasma membrane"/>
    <property type="evidence" value="ECO:0007669"/>
    <property type="project" value="UniProtKB-SubCell"/>
</dbReference>
<accession>A0A3R7F6V8</accession>
<feature type="transmembrane region" description="Helical" evidence="6">
    <location>
        <begin position="407"/>
        <end position="432"/>
    </location>
</feature>
<keyword evidence="9" id="KW-1185">Reference proteome</keyword>
<evidence type="ECO:0000256" key="4">
    <source>
        <dbReference type="ARBA" id="ARBA00023136"/>
    </source>
</evidence>
<keyword evidence="2 6" id="KW-0812">Transmembrane</keyword>
<organism evidence="8 9">
    <name type="scientific">Streptomyces xinghaiensis</name>
    <dbReference type="NCBI Taxonomy" id="1038928"/>
    <lineage>
        <taxon>Bacteria</taxon>
        <taxon>Bacillati</taxon>
        <taxon>Actinomycetota</taxon>
        <taxon>Actinomycetes</taxon>
        <taxon>Kitasatosporales</taxon>
        <taxon>Streptomycetaceae</taxon>
        <taxon>Streptomyces</taxon>
    </lineage>
</organism>
<feature type="transmembrane region" description="Helical" evidence="6">
    <location>
        <begin position="42"/>
        <end position="67"/>
    </location>
</feature>
<dbReference type="PROSITE" id="PS50850">
    <property type="entry name" value="MFS"/>
    <property type="match status" value="1"/>
</dbReference>
<dbReference type="PANTHER" id="PTHR23508:SF10">
    <property type="entry name" value="CARBOXYLIC ACID TRANSPORTER PROTEIN HOMOLOG"/>
    <property type="match status" value="1"/>
</dbReference>
<dbReference type="PANTHER" id="PTHR23508">
    <property type="entry name" value="CARBOXYLIC ACID TRANSPORTER PROTEIN HOMOLOG"/>
    <property type="match status" value="1"/>
</dbReference>
<dbReference type="PROSITE" id="PS00216">
    <property type="entry name" value="SUGAR_TRANSPORT_1"/>
    <property type="match status" value="1"/>
</dbReference>
<reference evidence="8 9" key="1">
    <citation type="journal article" date="2014" name="Genome Announc.">
        <title>Draft Genome Sequence of Streptomyces fradiae ATCC 19609, a Strain Highly Sensitive to Antibiotics.</title>
        <authorList>
            <person name="Bekker O.B."/>
            <person name="Klimina K.M."/>
            <person name="Vatlin A.A."/>
            <person name="Zakharevich N.V."/>
            <person name="Kasianov A.S."/>
            <person name="Danilenko V.N."/>
        </authorList>
    </citation>
    <scope>NUCLEOTIDE SEQUENCE [LARGE SCALE GENOMIC DNA]</scope>
    <source>
        <strain evidence="8 9">ATCC 19609</strain>
    </source>
</reference>
<protein>
    <submittedName>
        <fullName evidence="8">MFS transporter</fullName>
    </submittedName>
</protein>
<feature type="domain" description="Major facilitator superfamily (MFS) profile" evidence="7">
    <location>
        <begin position="42"/>
        <end position="462"/>
    </location>
</feature>
<evidence type="ECO:0000313" key="8">
    <source>
        <dbReference type="EMBL" id="RKM91993.1"/>
    </source>
</evidence>
<keyword evidence="4 6" id="KW-0472">Membrane</keyword>
<evidence type="ECO:0000313" key="9">
    <source>
        <dbReference type="Proteomes" id="UP000028058"/>
    </source>
</evidence>